<accession>A0A3G5A9U3</accession>
<organism evidence="1">
    <name type="scientific">Hyperionvirus sp</name>
    <dbReference type="NCBI Taxonomy" id="2487770"/>
    <lineage>
        <taxon>Viruses</taxon>
        <taxon>Varidnaviria</taxon>
        <taxon>Bamfordvirae</taxon>
        <taxon>Nucleocytoviricota</taxon>
        <taxon>Megaviricetes</taxon>
        <taxon>Imitervirales</taxon>
        <taxon>Mimiviridae</taxon>
        <taxon>Klosneuvirinae</taxon>
    </lineage>
</organism>
<protein>
    <submittedName>
        <fullName evidence="1">Uncharacterized protein</fullName>
    </submittedName>
</protein>
<name>A0A3G5A9U3_9VIRU</name>
<proteinExistence type="predicted"/>
<evidence type="ECO:0000313" key="1">
    <source>
        <dbReference type="EMBL" id="AYV82961.1"/>
    </source>
</evidence>
<reference evidence="1" key="1">
    <citation type="submission" date="2018-10" db="EMBL/GenBank/DDBJ databases">
        <title>Hidden diversity of soil giant viruses.</title>
        <authorList>
            <person name="Schulz F."/>
            <person name="Alteio L."/>
            <person name="Goudeau D."/>
            <person name="Ryan E.M."/>
            <person name="Malmstrom R.R."/>
            <person name="Blanchard J."/>
            <person name="Woyke T."/>
        </authorList>
    </citation>
    <scope>NUCLEOTIDE SEQUENCE</scope>
    <source>
        <strain evidence="1">HYV1</strain>
    </source>
</reference>
<gene>
    <name evidence="1" type="ORF">Hyperionvirus3_107</name>
</gene>
<sequence length="153" mass="17740">MNKKRLTKSEINKKKFDDSIKSEIVKKKEFKKFDVHDFENEFAGDGDGYPKKYSQEFAECPLPGDVTVSYFRWGDDEKNPWDYVSYTHDVKLKTCEELMNLIAKVIGDGKKNIPIVNKEGVTLRYVCGFPDCLYFGIGYNEETNNINFGNDTY</sequence>
<dbReference type="EMBL" id="MK072385">
    <property type="protein sequence ID" value="AYV82961.1"/>
    <property type="molecule type" value="Genomic_DNA"/>
</dbReference>